<reference evidence="1 2" key="1">
    <citation type="journal article" date="2015" name="Genome Announc.">
        <title>Expanding the biotechnology potential of lactobacilli through comparative genomics of 213 strains and associated genera.</title>
        <authorList>
            <person name="Sun Z."/>
            <person name="Harris H.M."/>
            <person name="McCann A."/>
            <person name="Guo C."/>
            <person name="Argimon S."/>
            <person name="Zhang W."/>
            <person name="Yang X."/>
            <person name="Jeffery I.B."/>
            <person name="Cooney J.C."/>
            <person name="Kagawa T.F."/>
            <person name="Liu W."/>
            <person name="Song Y."/>
            <person name="Salvetti E."/>
            <person name="Wrobel A."/>
            <person name="Rasinkangas P."/>
            <person name="Parkhill J."/>
            <person name="Rea M.C."/>
            <person name="O'Sullivan O."/>
            <person name="Ritari J."/>
            <person name="Douillard F.P."/>
            <person name="Paul Ross R."/>
            <person name="Yang R."/>
            <person name="Briner A.E."/>
            <person name="Felis G.E."/>
            <person name="de Vos W.M."/>
            <person name="Barrangou R."/>
            <person name="Klaenhammer T.R."/>
            <person name="Caufield P.W."/>
            <person name="Cui Y."/>
            <person name="Zhang H."/>
            <person name="O'Toole P.W."/>
        </authorList>
    </citation>
    <scope>NUCLEOTIDE SEQUENCE [LARGE SCALE GENOMIC DNA]</scope>
    <source>
        <strain evidence="1 2">DSM 15945</strain>
    </source>
</reference>
<dbReference type="Pfam" id="PF10704">
    <property type="entry name" value="DUF2508"/>
    <property type="match status" value="1"/>
</dbReference>
<gene>
    <name evidence="1" type="ORF">FC50_GL000105</name>
</gene>
<dbReference type="EMBL" id="AZFJ01000036">
    <property type="protein sequence ID" value="KRL86913.1"/>
    <property type="molecule type" value="Genomic_DNA"/>
</dbReference>
<evidence type="ECO:0000313" key="1">
    <source>
        <dbReference type="EMBL" id="KRL86913.1"/>
    </source>
</evidence>
<dbReference type="InterPro" id="IPR019644">
    <property type="entry name" value="DUF2508"/>
</dbReference>
<dbReference type="Proteomes" id="UP000051922">
    <property type="component" value="Unassembled WGS sequence"/>
</dbReference>
<proteinExistence type="predicted"/>
<evidence type="ECO:0008006" key="3">
    <source>
        <dbReference type="Google" id="ProtNLM"/>
    </source>
</evidence>
<sequence>MFGRKKTSAKLDRDAELLELIYAVRDQNARAHKILNNSTEGAMDLRQQAQVELQEGLFDFLHRQARLRRVSGKQVEDFSVRYNLERKQLH</sequence>
<keyword evidence="2" id="KW-1185">Reference proteome</keyword>
<dbReference type="AlphaFoldDB" id="A0A0R1U0I9"/>
<protein>
    <recommendedName>
        <fullName evidence="3">DUF2508 domain-containing protein</fullName>
    </recommendedName>
</protein>
<name>A0A0R1U0I9_9LACO</name>
<comment type="caution">
    <text evidence="1">The sequence shown here is derived from an EMBL/GenBank/DDBJ whole genome shotgun (WGS) entry which is preliminary data.</text>
</comment>
<dbReference type="STRING" id="1423783.FC50_GL000105"/>
<accession>A0A0R1U0I9</accession>
<dbReference type="OrthoDB" id="2167041at2"/>
<organism evidence="1 2">
    <name type="scientific">Lacticaseibacillus pantheris DSM 15945 = JCM 12539 = NBRC 106106</name>
    <dbReference type="NCBI Taxonomy" id="1423783"/>
    <lineage>
        <taxon>Bacteria</taxon>
        <taxon>Bacillati</taxon>
        <taxon>Bacillota</taxon>
        <taxon>Bacilli</taxon>
        <taxon>Lactobacillales</taxon>
        <taxon>Lactobacillaceae</taxon>
        <taxon>Lacticaseibacillus</taxon>
    </lineage>
</organism>
<evidence type="ECO:0000313" key="2">
    <source>
        <dbReference type="Proteomes" id="UP000051922"/>
    </source>
</evidence>
<dbReference type="RefSeq" id="WP_054651716.1">
    <property type="nucleotide sequence ID" value="NZ_AZFJ01000036.1"/>
</dbReference>
<dbReference type="PATRIC" id="fig|1423783.4.peg.114"/>